<dbReference type="CDD" id="cd04905">
    <property type="entry name" value="ACT_CM-PDT"/>
    <property type="match status" value="1"/>
</dbReference>
<dbReference type="Proteomes" id="UP000003752">
    <property type="component" value="Unassembled WGS sequence"/>
</dbReference>
<dbReference type="InterPro" id="IPR001086">
    <property type="entry name" value="Preph_deHydtase"/>
</dbReference>
<evidence type="ECO:0000256" key="5">
    <source>
        <dbReference type="ARBA" id="ARBA00023141"/>
    </source>
</evidence>
<dbReference type="UniPathway" id="UPA00121">
    <property type="reaction ID" value="UER00345"/>
</dbReference>
<evidence type="ECO:0000256" key="2">
    <source>
        <dbReference type="ARBA" id="ARBA00013147"/>
    </source>
</evidence>
<evidence type="ECO:0000259" key="10">
    <source>
        <dbReference type="PROSITE" id="PS51171"/>
    </source>
</evidence>
<dbReference type="Gene3D" id="3.40.190.10">
    <property type="entry name" value="Periplasmic binding protein-like II"/>
    <property type="match status" value="2"/>
</dbReference>
<organism evidence="12 13">
    <name type="scientific">Lentilactobacillus hilgardii (strain ATCC 8290 / DSM 20176 / CCUG 30140 / JCM 1155 / KCTC 3500 / NBRC 15886 / NCIMB 8040 / NRRL B-1843 / 9)</name>
    <dbReference type="NCBI Taxonomy" id="1423757"/>
    <lineage>
        <taxon>Bacteria</taxon>
        <taxon>Bacillati</taxon>
        <taxon>Bacillota</taxon>
        <taxon>Bacilli</taxon>
        <taxon>Lactobacillales</taxon>
        <taxon>Lactobacillaceae</taxon>
        <taxon>Lentilactobacillus</taxon>
    </lineage>
</organism>
<comment type="pathway">
    <text evidence="1">Amino-acid biosynthesis; L-phenylalanine biosynthesis; phenylpyruvate from prephenate: step 1/1.</text>
</comment>
<dbReference type="EC" id="4.2.1.51" evidence="2"/>
<dbReference type="InterPro" id="IPR008242">
    <property type="entry name" value="Chor_mutase/pphenate_deHydtase"/>
</dbReference>
<evidence type="ECO:0000256" key="9">
    <source>
        <dbReference type="PIRSR" id="PIRSR001500-2"/>
    </source>
</evidence>
<evidence type="ECO:0000256" key="4">
    <source>
        <dbReference type="ARBA" id="ARBA00022605"/>
    </source>
</evidence>
<dbReference type="PROSITE" id="PS51671">
    <property type="entry name" value="ACT"/>
    <property type="match status" value="1"/>
</dbReference>
<comment type="catalytic activity">
    <reaction evidence="8">
        <text>prephenate + H(+) = 3-phenylpyruvate + CO2 + H2O</text>
        <dbReference type="Rhea" id="RHEA:21648"/>
        <dbReference type="ChEBI" id="CHEBI:15377"/>
        <dbReference type="ChEBI" id="CHEBI:15378"/>
        <dbReference type="ChEBI" id="CHEBI:16526"/>
        <dbReference type="ChEBI" id="CHEBI:18005"/>
        <dbReference type="ChEBI" id="CHEBI:29934"/>
        <dbReference type="EC" id="4.2.1.51"/>
    </reaction>
</comment>
<dbReference type="EMBL" id="ACGP01000119">
    <property type="protein sequence ID" value="EEI24685.1"/>
    <property type="molecule type" value="Genomic_DNA"/>
</dbReference>
<dbReference type="PIRSF" id="PIRSF001500">
    <property type="entry name" value="Chor_mut_pdt_Ppr"/>
    <property type="match status" value="1"/>
</dbReference>
<evidence type="ECO:0000256" key="1">
    <source>
        <dbReference type="ARBA" id="ARBA00004741"/>
    </source>
</evidence>
<evidence type="ECO:0000256" key="6">
    <source>
        <dbReference type="ARBA" id="ARBA00023222"/>
    </source>
</evidence>
<sequence length="280" mass="31200">MKLSVLGPEGTFADAAAKAYLKTQPYTNVIFDYHPTFDQVYQAVTGENIGLLPLENQLDGYVSATLQRLQIADVTEIGEMTIPVNFGLVANADSLTHIKRLYVQFKTEGQCQKLLSRMPGIQIITTSSNMISLEKFLRGEKGDAAIIPQSQMADQSAPFMLENVADQDDNSTRFIIFKAKPAKLDDLSRLTLTTNHFKAPLFIRPSSNDKPGTLYDILGYFAKADLNLITLMSLPTKTQLGEYSFYIEVSGTRDQQEVIFATLRDMASKYNVHLLGFYAD</sequence>
<dbReference type="PROSITE" id="PS51171">
    <property type="entry name" value="PREPHENATE_DEHYDR_3"/>
    <property type="match status" value="1"/>
</dbReference>
<evidence type="ECO:0000259" key="11">
    <source>
        <dbReference type="PROSITE" id="PS51671"/>
    </source>
</evidence>
<keyword evidence="6" id="KW-0584">Phenylalanine biosynthesis</keyword>
<dbReference type="HOGENOM" id="CLU_035008_0_2_9"/>
<evidence type="ECO:0000256" key="3">
    <source>
        <dbReference type="ARBA" id="ARBA00021872"/>
    </source>
</evidence>
<name>C0XIX6_LENH9</name>
<dbReference type="GO" id="GO:0004664">
    <property type="term" value="F:prephenate dehydratase activity"/>
    <property type="evidence" value="ECO:0007669"/>
    <property type="project" value="UniProtKB-EC"/>
</dbReference>
<proteinExistence type="predicted"/>
<feature type="domain" description="ACT" evidence="11">
    <location>
        <begin position="202"/>
        <end position="277"/>
    </location>
</feature>
<dbReference type="AlphaFoldDB" id="C0XIX6"/>
<dbReference type="PANTHER" id="PTHR21022">
    <property type="entry name" value="PREPHENATE DEHYDRATASE P PROTEIN"/>
    <property type="match status" value="1"/>
</dbReference>
<dbReference type="RefSeq" id="WP_003556843.1">
    <property type="nucleotide sequence ID" value="NZ_AZDF01000040.1"/>
</dbReference>
<feature type="domain" description="Prephenate dehydratase" evidence="10">
    <location>
        <begin position="2"/>
        <end position="179"/>
    </location>
</feature>
<keyword evidence="7 12" id="KW-0456">Lyase</keyword>
<dbReference type="SMR" id="C0XIX6"/>
<gene>
    <name evidence="12" type="ORF">HMPREF0519_1187</name>
</gene>
<evidence type="ECO:0000313" key="12">
    <source>
        <dbReference type="EMBL" id="EEI24685.1"/>
    </source>
</evidence>
<dbReference type="GO" id="GO:0009094">
    <property type="term" value="P:L-phenylalanine biosynthetic process"/>
    <property type="evidence" value="ECO:0007669"/>
    <property type="project" value="UniProtKB-UniPathway"/>
</dbReference>
<comment type="caution">
    <text evidence="12">The sequence shown here is derived from an EMBL/GenBank/DDBJ whole genome shotgun (WGS) entry which is preliminary data.</text>
</comment>
<keyword evidence="4" id="KW-0028">Amino-acid biosynthesis</keyword>
<dbReference type="SUPFAM" id="SSF53850">
    <property type="entry name" value="Periplasmic binding protein-like II"/>
    <property type="match status" value="1"/>
</dbReference>
<protein>
    <recommendedName>
        <fullName evidence="3">Prephenate dehydratase</fullName>
        <ecNumber evidence="2">4.2.1.51</ecNumber>
    </recommendedName>
</protein>
<evidence type="ECO:0000256" key="7">
    <source>
        <dbReference type="ARBA" id="ARBA00023239"/>
    </source>
</evidence>
<dbReference type="PANTHER" id="PTHR21022:SF19">
    <property type="entry name" value="PREPHENATE DEHYDRATASE-RELATED"/>
    <property type="match status" value="1"/>
</dbReference>
<reference evidence="12 13" key="1">
    <citation type="submission" date="2009-01" db="EMBL/GenBank/DDBJ databases">
        <authorList>
            <person name="Qin X."/>
            <person name="Bachman B."/>
            <person name="Battles P."/>
            <person name="Bell A."/>
            <person name="Bess C."/>
            <person name="Bickham C."/>
            <person name="Chaboub L."/>
            <person name="Chen D."/>
            <person name="Coyle M."/>
            <person name="Deiros D.R."/>
            <person name="Dinh H."/>
            <person name="Forbes L."/>
            <person name="Fowler G."/>
            <person name="Francisco L."/>
            <person name="Fu Q."/>
            <person name="Gubbala S."/>
            <person name="Hale W."/>
            <person name="Han Y."/>
            <person name="Hemphill L."/>
            <person name="Highlander S.K."/>
            <person name="Hirani K."/>
            <person name="Hogues M."/>
            <person name="Jackson L."/>
            <person name="Jakkamsetti A."/>
            <person name="Javaid M."/>
            <person name="Jiang H."/>
            <person name="Korchina V."/>
            <person name="Kovar C."/>
            <person name="Lara F."/>
            <person name="Lee S."/>
            <person name="Mata R."/>
            <person name="Mathew T."/>
            <person name="Moen C."/>
            <person name="Morales K."/>
            <person name="Munidasa M."/>
            <person name="Nazareth L."/>
            <person name="Ngo R."/>
            <person name="Nguyen L."/>
            <person name="Okwuonu G."/>
            <person name="Ongeri F."/>
            <person name="Patil S."/>
            <person name="Petrosino J."/>
            <person name="Pham C."/>
            <person name="Pham P."/>
            <person name="Pu L.-L."/>
            <person name="Puazo M."/>
            <person name="Raj R."/>
            <person name="Reid J."/>
            <person name="Rouhana J."/>
            <person name="Saada N."/>
            <person name="Shang Y."/>
            <person name="Simmons D."/>
            <person name="Thornton R."/>
            <person name="Warren J."/>
            <person name="Weissenberger G."/>
            <person name="Zhang J."/>
            <person name="Zhang L."/>
            <person name="Zhou C."/>
            <person name="Zhu D."/>
            <person name="Muzny D."/>
            <person name="Worley K."/>
            <person name="Gibbs R."/>
        </authorList>
    </citation>
    <scope>NUCLEOTIDE SEQUENCE [LARGE SCALE GENOMIC DNA]</scope>
    <source>
        <strain evidence="13">ATCC 8290 / DSM 20176 / CCUG 30140 / JCM 1155 / KCTC 3500 / NBRC 15886 / NCIMB 8040 / NRRL B-1843 / 9</strain>
    </source>
</reference>
<evidence type="ECO:0000313" key="13">
    <source>
        <dbReference type="Proteomes" id="UP000003752"/>
    </source>
</evidence>
<evidence type="ECO:0000256" key="8">
    <source>
        <dbReference type="ARBA" id="ARBA00047848"/>
    </source>
</evidence>
<feature type="site" description="Essential for prephenate dehydratase activity" evidence="9">
    <location>
        <position position="172"/>
    </location>
</feature>
<dbReference type="SUPFAM" id="SSF55021">
    <property type="entry name" value="ACT-like"/>
    <property type="match status" value="1"/>
</dbReference>
<dbReference type="PATRIC" id="fig|1423757.3.peg.1830"/>
<dbReference type="GO" id="GO:0005737">
    <property type="term" value="C:cytoplasm"/>
    <property type="evidence" value="ECO:0007669"/>
    <property type="project" value="TreeGrafter"/>
</dbReference>
<dbReference type="InterPro" id="IPR002912">
    <property type="entry name" value="ACT_dom"/>
</dbReference>
<keyword evidence="13" id="KW-1185">Reference proteome</keyword>
<dbReference type="Gene3D" id="3.30.70.260">
    <property type="match status" value="1"/>
</dbReference>
<accession>C0XIX6</accession>
<keyword evidence="5" id="KW-0057">Aromatic amino acid biosynthesis</keyword>
<dbReference type="Pfam" id="PF00800">
    <property type="entry name" value="PDT"/>
    <property type="match status" value="1"/>
</dbReference>
<dbReference type="InterPro" id="IPR045865">
    <property type="entry name" value="ACT-like_dom_sf"/>
</dbReference>